<keyword evidence="6" id="KW-0297">G-protein coupled receptor</keyword>
<feature type="transmembrane region" description="Helical" evidence="7">
    <location>
        <begin position="117"/>
        <end position="138"/>
    </location>
</feature>
<protein>
    <recommendedName>
        <fullName evidence="8">G-protein coupled receptors family 1 profile domain-containing protein</fullName>
    </recommendedName>
</protein>
<evidence type="ECO:0000256" key="4">
    <source>
        <dbReference type="ARBA" id="ARBA00022989"/>
    </source>
</evidence>
<evidence type="ECO:0000256" key="2">
    <source>
        <dbReference type="ARBA" id="ARBA00010663"/>
    </source>
</evidence>
<evidence type="ECO:0000256" key="5">
    <source>
        <dbReference type="ARBA" id="ARBA00023136"/>
    </source>
</evidence>
<comment type="caution">
    <text evidence="9">The sequence shown here is derived from an EMBL/GenBank/DDBJ whole genome shotgun (WGS) entry which is preliminary data.</text>
</comment>
<accession>A0ABP1QUY5</accession>
<feature type="transmembrane region" description="Helical" evidence="7">
    <location>
        <begin position="79"/>
        <end position="105"/>
    </location>
</feature>
<dbReference type="PANTHER" id="PTHR46641">
    <property type="entry name" value="FMRFAMIDE RECEPTOR-RELATED"/>
    <property type="match status" value="1"/>
</dbReference>
<dbReference type="PANTHER" id="PTHR46641:SF2">
    <property type="entry name" value="FMRFAMIDE RECEPTOR"/>
    <property type="match status" value="1"/>
</dbReference>
<reference evidence="9 10" key="1">
    <citation type="submission" date="2024-08" db="EMBL/GenBank/DDBJ databases">
        <authorList>
            <person name="Cucini C."/>
            <person name="Frati F."/>
        </authorList>
    </citation>
    <scope>NUCLEOTIDE SEQUENCE [LARGE SCALE GENOMIC DNA]</scope>
</reference>
<keyword evidence="6" id="KW-0807">Transducer</keyword>
<keyword evidence="3 6" id="KW-0812">Transmembrane</keyword>
<evidence type="ECO:0000256" key="7">
    <source>
        <dbReference type="SAM" id="Phobius"/>
    </source>
</evidence>
<dbReference type="SUPFAM" id="SSF81321">
    <property type="entry name" value="Family A G protein-coupled receptor-like"/>
    <property type="match status" value="1"/>
</dbReference>
<keyword evidence="10" id="KW-1185">Reference proteome</keyword>
<dbReference type="CDD" id="cd14978">
    <property type="entry name" value="7tmA_FMRFamide_R-like"/>
    <property type="match status" value="1"/>
</dbReference>
<gene>
    <name evidence="9" type="ORF">ODALV1_LOCUS15613</name>
</gene>
<evidence type="ECO:0000259" key="8">
    <source>
        <dbReference type="PROSITE" id="PS50262"/>
    </source>
</evidence>
<evidence type="ECO:0000256" key="6">
    <source>
        <dbReference type="RuleBase" id="RU000688"/>
    </source>
</evidence>
<feature type="transmembrane region" description="Helical" evidence="7">
    <location>
        <begin position="266"/>
        <end position="287"/>
    </location>
</feature>
<keyword evidence="6" id="KW-0675">Receptor</keyword>
<organism evidence="9 10">
    <name type="scientific">Orchesella dallaii</name>
    <dbReference type="NCBI Taxonomy" id="48710"/>
    <lineage>
        <taxon>Eukaryota</taxon>
        <taxon>Metazoa</taxon>
        <taxon>Ecdysozoa</taxon>
        <taxon>Arthropoda</taxon>
        <taxon>Hexapoda</taxon>
        <taxon>Collembola</taxon>
        <taxon>Entomobryomorpha</taxon>
        <taxon>Entomobryoidea</taxon>
        <taxon>Orchesellidae</taxon>
        <taxon>Orchesellinae</taxon>
        <taxon>Orchesella</taxon>
    </lineage>
</organism>
<comment type="subcellular location">
    <subcellularLocation>
        <location evidence="1">Membrane</location>
    </subcellularLocation>
</comment>
<dbReference type="EMBL" id="CAXLJM020000048">
    <property type="protein sequence ID" value="CAL8112361.1"/>
    <property type="molecule type" value="Genomic_DNA"/>
</dbReference>
<evidence type="ECO:0000313" key="9">
    <source>
        <dbReference type="EMBL" id="CAL8112361.1"/>
    </source>
</evidence>
<dbReference type="InterPro" id="IPR000276">
    <property type="entry name" value="GPCR_Rhodpsn"/>
</dbReference>
<evidence type="ECO:0000313" key="10">
    <source>
        <dbReference type="Proteomes" id="UP001642540"/>
    </source>
</evidence>
<dbReference type="PROSITE" id="PS50262">
    <property type="entry name" value="G_PROTEIN_RECEP_F1_2"/>
    <property type="match status" value="1"/>
</dbReference>
<dbReference type="InterPro" id="IPR017452">
    <property type="entry name" value="GPCR_Rhodpsn_7TM"/>
</dbReference>
<dbReference type="PRINTS" id="PR00237">
    <property type="entry name" value="GPCRRHODOPSN"/>
</dbReference>
<dbReference type="InterPro" id="IPR052954">
    <property type="entry name" value="GPCR-Ligand_Int"/>
</dbReference>
<dbReference type="Pfam" id="PF00001">
    <property type="entry name" value="7tm_1"/>
    <property type="match status" value="1"/>
</dbReference>
<sequence>MAKTKYIHLHHLSCFLSNFPANFTICFDDELRTTIGMDEYGNFVNTTFNSTCYDCLWRSFYIFDDETCLLGAACVGFNILTTLALIFILICIIGTFTNILTVIVLSKGTSCAPSLAALLFPLAVCDGVTSFTGIMIGGGPLLALANMNRSTAVLRMTYISLAIGYFTRTTSMFLAVIITVERYCVVAKPLKAKEWFTVHKTKRIVIIANVISLIAQLPRCFDSKWTSVGDKGRVLPHHILPGYDGYSCLIEYTDFAYEFYDKYCELYFVLDFLLPLPTLVLFNYLLYREVGLSNNNRKMLRITSASQQSEVKAAKMFAVVVIVLVLCHIPPIVSHGIIGIYGLIHRDIAYFSIITIAINSAINFVIYCAFGKAFRNDFKELFRKFIKM</sequence>
<feature type="transmembrane region" description="Helical" evidence="7">
    <location>
        <begin position="348"/>
        <end position="370"/>
    </location>
</feature>
<keyword evidence="4 7" id="KW-1133">Transmembrane helix</keyword>
<feature type="domain" description="G-protein coupled receptors family 1 profile" evidence="8">
    <location>
        <begin position="97"/>
        <end position="367"/>
    </location>
</feature>
<feature type="transmembrane region" description="Helical" evidence="7">
    <location>
        <begin position="158"/>
        <end position="180"/>
    </location>
</feature>
<feature type="transmembrane region" description="Helical" evidence="7">
    <location>
        <begin position="316"/>
        <end position="342"/>
    </location>
</feature>
<comment type="similarity">
    <text evidence="2 6">Belongs to the G-protein coupled receptor 1 family.</text>
</comment>
<name>A0ABP1QUY5_9HEXA</name>
<evidence type="ECO:0000256" key="1">
    <source>
        <dbReference type="ARBA" id="ARBA00004370"/>
    </source>
</evidence>
<evidence type="ECO:0000256" key="3">
    <source>
        <dbReference type="ARBA" id="ARBA00022692"/>
    </source>
</evidence>
<dbReference type="Proteomes" id="UP001642540">
    <property type="component" value="Unassembled WGS sequence"/>
</dbReference>
<dbReference type="Gene3D" id="1.20.1070.10">
    <property type="entry name" value="Rhodopsin 7-helix transmembrane proteins"/>
    <property type="match status" value="1"/>
</dbReference>
<keyword evidence="5 7" id="KW-0472">Membrane</keyword>
<dbReference type="PROSITE" id="PS00237">
    <property type="entry name" value="G_PROTEIN_RECEP_F1_1"/>
    <property type="match status" value="1"/>
</dbReference>
<proteinExistence type="inferred from homology"/>